<feature type="region of interest" description="Disordered" evidence="10">
    <location>
        <begin position="135"/>
        <end position="182"/>
    </location>
</feature>
<keyword evidence="13" id="KW-1185">Reference proteome</keyword>
<name>F6TG10_ORNAN</name>
<dbReference type="CTD" id="84138"/>
<keyword evidence="9" id="KW-0539">Nucleus</keyword>
<organism evidence="12 13">
    <name type="scientific">Ornithorhynchus anatinus</name>
    <name type="common">Duckbill platypus</name>
    <dbReference type="NCBI Taxonomy" id="9258"/>
    <lineage>
        <taxon>Eukaryota</taxon>
        <taxon>Metazoa</taxon>
        <taxon>Chordata</taxon>
        <taxon>Craniata</taxon>
        <taxon>Vertebrata</taxon>
        <taxon>Euteleostomi</taxon>
        <taxon>Mammalia</taxon>
        <taxon>Monotremata</taxon>
        <taxon>Ornithorhynchidae</taxon>
        <taxon>Ornithorhynchus</taxon>
    </lineage>
</organism>
<feature type="compositionally biased region" description="Low complexity" evidence="10">
    <location>
        <begin position="36"/>
        <end position="51"/>
    </location>
</feature>
<feature type="compositionally biased region" description="Basic and acidic residues" evidence="10">
    <location>
        <begin position="157"/>
        <end position="166"/>
    </location>
</feature>
<comment type="subcellular location">
    <subcellularLocation>
        <location evidence="3">Cytoplasm</location>
    </subcellularLocation>
    <subcellularLocation>
        <location evidence="2">Nucleus</location>
    </subcellularLocation>
</comment>
<dbReference type="AlphaFoldDB" id="F6TG10"/>
<dbReference type="Pfam" id="PF08574">
    <property type="entry name" value="Iwr1"/>
    <property type="match status" value="1"/>
</dbReference>
<dbReference type="Bgee" id="ENSOANG00000010978">
    <property type="expression patterns" value="Expressed in testis and 8 other cell types or tissues"/>
</dbReference>
<evidence type="ECO:0000256" key="6">
    <source>
        <dbReference type="ARBA" id="ARBA00022448"/>
    </source>
</evidence>
<comment type="function">
    <text evidence="1">Directs RNA polymerase II nuclear import.</text>
</comment>
<dbReference type="OMA" id="QMWSKYP"/>
<evidence type="ECO:0000256" key="7">
    <source>
        <dbReference type="ARBA" id="ARBA00022490"/>
    </source>
</evidence>
<comment type="similarity">
    <text evidence="4">Belongs to the IWR1/SLC7A6OS family.</text>
</comment>
<dbReference type="GO" id="GO:0032502">
    <property type="term" value="P:developmental process"/>
    <property type="evidence" value="ECO:0000318"/>
    <property type="project" value="GO_Central"/>
</dbReference>
<feature type="region of interest" description="Disordered" evidence="10">
    <location>
        <begin position="34"/>
        <end position="57"/>
    </location>
</feature>
<dbReference type="GO" id="GO:0005737">
    <property type="term" value="C:cytoplasm"/>
    <property type="evidence" value="ECO:0007669"/>
    <property type="project" value="UniProtKB-SubCell"/>
</dbReference>
<proteinExistence type="inferred from homology"/>
<dbReference type="KEGG" id="oaa:100073900"/>
<dbReference type="Proteomes" id="UP000002279">
    <property type="component" value="Chromosome X1"/>
</dbReference>
<reference evidence="12" key="3">
    <citation type="submission" date="2025-09" db="UniProtKB">
        <authorList>
            <consortium name="Ensembl"/>
        </authorList>
    </citation>
    <scope>IDENTIFICATION</scope>
    <source>
        <strain evidence="12">Glennie</strain>
    </source>
</reference>
<dbReference type="Ensembl" id="ENSOANT00000017400.3">
    <property type="protein sequence ID" value="ENSOANP00000017397.2"/>
    <property type="gene ID" value="ENSOANG00000010978.4"/>
</dbReference>
<evidence type="ECO:0000256" key="8">
    <source>
        <dbReference type="ARBA" id="ARBA00022927"/>
    </source>
</evidence>
<feature type="domain" description="Transcription factor Iwr1" evidence="11">
    <location>
        <begin position="235"/>
        <end position="295"/>
    </location>
</feature>
<dbReference type="GO" id="GO:0005634">
    <property type="term" value="C:nucleus"/>
    <property type="evidence" value="ECO:0007669"/>
    <property type="project" value="UniProtKB-SubCell"/>
</dbReference>
<dbReference type="STRING" id="9258.ENSOANP00000017397"/>
<dbReference type="eggNOG" id="KOG4852">
    <property type="taxonomic scope" value="Eukaryota"/>
</dbReference>
<dbReference type="GeneTree" id="ENSGT00390000015672"/>
<dbReference type="FunCoup" id="F6TG10">
    <property type="interactions" value="3016"/>
</dbReference>
<evidence type="ECO:0000256" key="5">
    <source>
        <dbReference type="ARBA" id="ARBA00017036"/>
    </source>
</evidence>
<feature type="region of interest" description="Disordered" evidence="10">
    <location>
        <begin position="91"/>
        <end position="118"/>
    </location>
</feature>
<keyword evidence="8" id="KW-0653">Protein transport</keyword>
<evidence type="ECO:0000256" key="10">
    <source>
        <dbReference type="SAM" id="MobiDB-lite"/>
    </source>
</evidence>
<keyword evidence="6" id="KW-0813">Transport</keyword>
<dbReference type="InParanoid" id="F6TG10"/>
<dbReference type="GO" id="GO:0015031">
    <property type="term" value="P:protein transport"/>
    <property type="evidence" value="ECO:0007669"/>
    <property type="project" value="UniProtKB-KW"/>
</dbReference>
<dbReference type="GeneID" id="100073900"/>
<reference evidence="12" key="2">
    <citation type="submission" date="2025-08" db="UniProtKB">
        <authorList>
            <consortium name="Ensembl"/>
        </authorList>
    </citation>
    <scope>IDENTIFICATION</scope>
    <source>
        <strain evidence="12">Glennie</strain>
    </source>
</reference>
<feature type="compositionally biased region" description="Acidic residues" evidence="10">
    <location>
        <begin position="293"/>
        <end position="307"/>
    </location>
</feature>
<evidence type="ECO:0000313" key="12">
    <source>
        <dbReference type="Ensembl" id="ENSOANP00000017397.2"/>
    </source>
</evidence>
<keyword evidence="7" id="KW-0963">Cytoplasm</keyword>
<reference evidence="12 13" key="1">
    <citation type="journal article" date="2008" name="Nature">
        <title>Genome analysis of the platypus reveals unique signatures of evolution.</title>
        <authorList>
            <person name="Warren W.C."/>
            <person name="Hillier L.W."/>
            <person name="Marshall Graves J.A."/>
            <person name="Birney E."/>
            <person name="Ponting C.P."/>
            <person name="Grutzner F."/>
            <person name="Belov K."/>
            <person name="Miller W."/>
            <person name="Clarke L."/>
            <person name="Chinwalla A.T."/>
            <person name="Yang S.P."/>
            <person name="Heger A."/>
            <person name="Locke D.P."/>
            <person name="Miethke P."/>
            <person name="Waters P.D."/>
            <person name="Veyrunes F."/>
            <person name="Fulton L."/>
            <person name="Fulton B."/>
            <person name="Graves T."/>
            <person name="Wallis J."/>
            <person name="Puente X.S."/>
            <person name="Lopez-Otin C."/>
            <person name="Ordonez G.R."/>
            <person name="Eichler E.E."/>
            <person name="Chen L."/>
            <person name="Cheng Z."/>
            <person name="Deakin J.E."/>
            <person name="Alsop A."/>
            <person name="Thompson K."/>
            <person name="Kirby P."/>
            <person name="Papenfuss A.T."/>
            <person name="Wakefield M.J."/>
            <person name="Olender T."/>
            <person name="Lancet D."/>
            <person name="Huttley G.A."/>
            <person name="Smit A.F."/>
            <person name="Pask A."/>
            <person name="Temple-Smith P."/>
            <person name="Batzer M.A."/>
            <person name="Walker J.A."/>
            <person name="Konkel M.K."/>
            <person name="Harris R.S."/>
            <person name="Whittington C.M."/>
            <person name="Wong E.S."/>
            <person name="Gemmell N.J."/>
            <person name="Buschiazzo E."/>
            <person name="Vargas Jentzsch I.M."/>
            <person name="Merkel A."/>
            <person name="Schmitz J."/>
            <person name="Zemann A."/>
            <person name="Churakov G."/>
            <person name="Kriegs J.O."/>
            <person name="Brosius J."/>
            <person name="Murchison E.P."/>
            <person name="Sachidanandam R."/>
            <person name="Smith C."/>
            <person name="Hannon G.J."/>
            <person name="Tsend-Ayush E."/>
            <person name="McMillan D."/>
            <person name="Attenborough R."/>
            <person name="Rens W."/>
            <person name="Ferguson-Smith M."/>
            <person name="Lefevre C.M."/>
            <person name="Sharp J.A."/>
            <person name="Nicholas K.R."/>
            <person name="Ray D.A."/>
            <person name="Kube M."/>
            <person name="Reinhardt R."/>
            <person name="Pringle T.H."/>
            <person name="Taylor J."/>
            <person name="Jones R.C."/>
            <person name="Nixon B."/>
            <person name="Dacheux J.L."/>
            <person name="Niwa H."/>
            <person name="Sekita Y."/>
            <person name="Huang X."/>
            <person name="Stark A."/>
            <person name="Kheradpour P."/>
            <person name="Kellis M."/>
            <person name="Flicek P."/>
            <person name="Chen Y."/>
            <person name="Webber C."/>
            <person name="Hardison R."/>
            <person name="Nelson J."/>
            <person name="Hallsworth-Pepin K."/>
            <person name="Delehaunty K."/>
            <person name="Markovic C."/>
            <person name="Minx P."/>
            <person name="Feng Y."/>
            <person name="Kremitzki C."/>
            <person name="Mitreva M."/>
            <person name="Glasscock J."/>
            <person name="Wylie T."/>
            <person name="Wohldmann P."/>
            <person name="Thiru P."/>
            <person name="Nhan M.N."/>
            <person name="Pohl C.S."/>
            <person name="Smith S.M."/>
            <person name="Hou S."/>
            <person name="Nefedov M."/>
            <person name="de Jong P.J."/>
            <person name="Renfree M.B."/>
            <person name="Mardis E.R."/>
            <person name="Wilson R.K."/>
        </authorList>
    </citation>
    <scope>NUCLEOTIDE SEQUENCE [LARGE SCALE GENOMIC DNA]</scope>
    <source>
        <strain evidence="12 13">Glennie</strain>
    </source>
</reference>
<evidence type="ECO:0000256" key="2">
    <source>
        <dbReference type="ARBA" id="ARBA00004123"/>
    </source>
</evidence>
<dbReference type="OrthoDB" id="6255506at2759"/>
<feature type="compositionally biased region" description="Acidic residues" evidence="10">
    <location>
        <begin position="270"/>
        <end position="285"/>
    </location>
</feature>
<dbReference type="InterPro" id="IPR040218">
    <property type="entry name" value="SLC7A6OS"/>
</dbReference>
<evidence type="ECO:0000256" key="3">
    <source>
        <dbReference type="ARBA" id="ARBA00004496"/>
    </source>
</evidence>
<dbReference type="HOGENOM" id="CLU_059743_0_0_1"/>
<evidence type="ECO:0000259" key="11">
    <source>
        <dbReference type="Pfam" id="PF08574"/>
    </source>
</evidence>
<dbReference type="PANTHER" id="PTHR31196:SF2">
    <property type="entry name" value="RNA POLYMERASE II NUCLEAR LOCALIZATION PROTEIN SLC7A6OS-RELATED"/>
    <property type="match status" value="1"/>
</dbReference>
<feature type="region of interest" description="Disordered" evidence="10">
    <location>
        <begin position="270"/>
        <end position="348"/>
    </location>
</feature>
<evidence type="ECO:0000256" key="1">
    <source>
        <dbReference type="ARBA" id="ARBA00003202"/>
    </source>
</evidence>
<accession>F6TG10</accession>
<dbReference type="InterPro" id="IPR013883">
    <property type="entry name" value="TF_Iwr1_dom"/>
</dbReference>
<sequence length="348" mass="39236">MAAAAEKTPAVLRVKRKRGVDPAEALILSCKRLRSETGSESEAGAEAGTSAKAPGKEPVEDHVFKLAATLSSQNEPVKKCVQDAIARERAASLLRPSSGSKQRILKSLQVSQKISRQERRYRLVSQRRPYCVEEEIAQLSISDSGNPKNDEEDSEKAEEKKEKESDVAGPSSSQDQDQEFQVFDIVHEETEDSEGGAAAFKISEPETILCNSMKMLRESLLAADSNTRPQDEEEDFEYDIYYRKTTIPIWIDGVLSVRRYSEECELIDEQELEEIFDDEDDENSEDNWRNEYPDETIFEDDDDSGSDEESRSHSDEDEGSTQKEAWDKYHGAELKDCDSDSVQELDPD</sequence>
<evidence type="ECO:0000256" key="9">
    <source>
        <dbReference type="ARBA" id="ARBA00023242"/>
    </source>
</evidence>
<feature type="compositionally biased region" description="Acidic residues" evidence="10">
    <location>
        <begin position="339"/>
        <end position="348"/>
    </location>
</feature>
<dbReference type="RefSeq" id="XP_028906323.1">
    <property type="nucleotide sequence ID" value="XM_029050490.1"/>
</dbReference>
<evidence type="ECO:0000256" key="4">
    <source>
        <dbReference type="ARBA" id="ARBA00010218"/>
    </source>
</evidence>
<protein>
    <recommendedName>
        <fullName evidence="5">Probable RNA polymerase II nuclear localization protein SLC7A6OS</fullName>
    </recommendedName>
</protein>
<dbReference type="PANTHER" id="PTHR31196">
    <property type="entry name" value="RNA POLYMERASE II NUCLEAR LOCALIZATION PROTEIN SLC7A6OS-RELATED"/>
    <property type="match status" value="1"/>
</dbReference>
<gene>
    <name evidence="12" type="primary">SLC7A6OS</name>
</gene>
<feature type="compositionally biased region" description="Basic and acidic residues" evidence="10">
    <location>
        <begin position="308"/>
        <end position="338"/>
    </location>
</feature>
<evidence type="ECO:0000313" key="13">
    <source>
        <dbReference type="Proteomes" id="UP000002279"/>
    </source>
</evidence>